<reference evidence="1" key="3">
    <citation type="submission" date="2025-09" db="UniProtKB">
        <authorList>
            <consortium name="Ensembl"/>
        </authorList>
    </citation>
    <scope>IDENTIFICATION</scope>
</reference>
<reference evidence="1 2" key="1">
    <citation type="journal article" date="2012" name="Nature">
        <title>The genomic landscape of species divergence in Ficedula flycatchers.</title>
        <authorList>
            <person name="Ellegren H."/>
            <person name="Smeds L."/>
            <person name="Burri R."/>
            <person name="Olason P.I."/>
            <person name="Backstrom N."/>
            <person name="Kawakami T."/>
            <person name="Kunstner A."/>
            <person name="Makinen H."/>
            <person name="Nadachowska-Brzyska K."/>
            <person name="Qvarnstrom A."/>
            <person name="Uebbing S."/>
            <person name="Wolf J.B."/>
        </authorList>
    </citation>
    <scope>NUCLEOTIDE SEQUENCE [LARGE SCALE GENOMIC DNA]</scope>
</reference>
<evidence type="ECO:0000313" key="1">
    <source>
        <dbReference type="Ensembl" id="ENSFALP00000030176.1"/>
    </source>
</evidence>
<evidence type="ECO:0000313" key="2">
    <source>
        <dbReference type="Proteomes" id="UP000016665"/>
    </source>
</evidence>
<organism evidence="1 2">
    <name type="scientific">Ficedula albicollis</name>
    <name type="common">Collared flycatcher</name>
    <name type="synonym">Muscicapa albicollis</name>
    <dbReference type="NCBI Taxonomy" id="59894"/>
    <lineage>
        <taxon>Eukaryota</taxon>
        <taxon>Metazoa</taxon>
        <taxon>Chordata</taxon>
        <taxon>Craniata</taxon>
        <taxon>Vertebrata</taxon>
        <taxon>Euteleostomi</taxon>
        <taxon>Archelosauria</taxon>
        <taxon>Archosauria</taxon>
        <taxon>Dinosauria</taxon>
        <taxon>Saurischia</taxon>
        <taxon>Theropoda</taxon>
        <taxon>Coelurosauria</taxon>
        <taxon>Aves</taxon>
        <taxon>Neognathae</taxon>
        <taxon>Neoaves</taxon>
        <taxon>Telluraves</taxon>
        <taxon>Australaves</taxon>
        <taxon>Passeriformes</taxon>
        <taxon>Muscicapidae</taxon>
        <taxon>Ficedula</taxon>
    </lineage>
</organism>
<keyword evidence="2" id="KW-1185">Reference proteome</keyword>
<dbReference type="AlphaFoldDB" id="A0A803W5C0"/>
<protein>
    <submittedName>
        <fullName evidence="1">Uncharacterized protein</fullName>
    </submittedName>
</protein>
<proteinExistence type="predicted"/>
<reference evidence="1" key="2">
    <citation type="submission" date="2025-08" db="UniProtKB">
        <authorList>
            <consortium name="Ensembl"/>
        </authorList>
    </citation>
    <scope>IDENTIFICATION</scope>
</reference>
<sequence>CKAGKGKAGAATSSPRSCPLGTAAASGPVLTPAPSPLPAPVPAGLQPIPIPFLLPFLFLMPIPFPLPFQSLMPIPAPFPFPREGGGCCPWLRPHTRIPGRANGFTGIKNFPGTFPRESFTAVKVVCFYKCFQLSVMLTVNVKFLASPCFRPQLSYPISHSPALG</sequence>
<dbReference type="Ensembl" id="ENSFALT00000042047.1">
    <property type="protein sequence ID" value="ENSFALP00000030176.1"/>
    <property type="gene ID" value="ENSFALG00000026914.1"/>
</dbReference>
<accession>A0A803W5C0</accession>
<dbReference type="Proteomes" id="UP000016665">
    <property type="component" value="Chromosome 3"/>
</dbReference>
<name>A0A803W5C0_FICAL</name>